<keyword evidence="4" id="KW-1185">Reference proteome</keyword>
<accession>A0A8J4C7Y6</accession>
<evidence type="ECO:0000256" key="1">
    <source>
        <dbReference type="SAM" id="MobiDB-lite"/>
    </source>
</evidence>
<feature type="compositionally biased region" description="Gly residues" evidence="1">
    <location>
        <begin position="1293"/>
        <end position="1308"/>
    </location>
</feature>
<dbReference type="EMBL" id="BNCQ01000008">
    <property type="protein sequence ID" value="GIM01188.1"/>
    <property type="molecule type" value="Genomic_DNA"/>
</dbReference>
<dbReference type="PANTHER" id="PTHR33645:SF2">
    <property type="entry name" value="FAMILY PROTEIN, PUTATIVE (DUF3754)-RELATED"/>
    <property type="match status" value="1"/>
</dbReference>
<feature type="compositionally biased region" description="Basic and acidic residues" evidence="1">
    <location>
        <begin position="585"/>
        <end position="596"/>
    </location>
</feature>
<dbReference type="Proteomes" id="UP000747110">
    <property type="component" value="Unassembled WGS sequence"/>
</dbReference>
<dbReference type="OrthoDB" id="2020015at2759"/>
<feature type="region of interest" description="Disordered" evidence="1">
    <location>
        <begin position="174"/>
        <end position="199"/>
    </location>
</feature>
<name>A0A8J4C7Y6_9CHLO</name>
<dbReference type="InterPro" id="IPR022227">
    <property type="entry name" value="DUF3754"/>
</dbReference>
<dbReference type="PANTHER" id="PTHR33645">
    <property type="entry name" value="AMINOPEPTIDASE (DUF3754)"/>
    <property type="match status" value="1"/>
</dbReference>
<feature type="compositionally biased region" description="Low complexity" evidence="1">
    <location>
        <begin position="735"/>
        <end position="753"/>
    </location>
</feature>
<feature type="compositionally biased region" description="Basic and acidic residues" evidence="1">
    <location>
        <begin position="603"/>
        <end position="616"/>
    </location>
</feature>
<sequence>MESTRYRIWSHGKRHESRVFRLSSDPWRAWTLHITHLPVNSHQGSTAERSCRSDRAYPAQATPVSGLPPLPPVQRVGTCVQVPHQTFLDMGSTSDRFWTLVTQTLVPAPERRDMTVLLACLESVYRAEYQQCAGEAITAIAAANNAHVRPDGTLAEPPADTDSGLATAAAQLNQRDGKSTILQPQPEKQRKGNGDVEDPSPAVAAAAAALAKLYSVRIGTGNAVTDSAGAALEEMGTGGVRGRPAGGEGDGNAAAIAADLDDKAMRQLLRLAQRAGYQRLTMRDVRLADSLNTDYLSQLFIKGSTRRLDGALVQDYVDSSLPAEARPVLLLQRGYGRELQAGRLLLQKLDYLQTLAVGQAGSWAGGAAAVLAAVLFGTFEESGPGAASMFVDTITGTEATANRRVEEATAGRNVDIPEVTLISAAAATGAAVGPEENGAVASKRYDKGGKLQAVGAAAIVTESWVDWDNDGDAEDNESQILRIEDSEEGPSDGHMPEAAAAAAAADSAVETQGVAVLAVGAAAAAAAGAAGFALKAQQLGAEVIPERSRQVHNPRHQSEQSEQQQQQEQRAQGRDPLDLEEEEQAEPHREDPEKRQSSFPWPQRERGVELHRRADGRPVIGAVSAQAPDPQPAKENAWEAGRSSSWPQVLRGRGRAGCFRGETVASSVLGGPAAAATTTTSAAGRSVMELEATGELAAPGEAAGNECTTAAMGAVSPVTWASTAVPSVSVKENNGASSLTADTTSAGGSSTSVDADVGIASIRRSSRVIGSSSTSSGRSGFSALGSEGNDQGEVDCSDQDRRLPVVAETSAERATVAGSVPGVAGVELGTAAETKPSTRAAPDPSPETSGDSTAATADPTTAAAPPQPRPLETALSTVYSALSDWGLVPRTDVIPLTTFNSHFPVRERPGRQPLFICKVSLGDALGGTDWLRSGLRGLLDGLLREVQLQEPTFREVMVLYRPAHSRMAPTRDPPLQPKLGLWPRRRRQSSDQQLEGDRNFNDEEDEATGREAGSGRGRRERHLRVTRGLQSGWLLRLWKGWRGVDEEEPAVRRPPIQIRIYRDIPLPTWKAVLPEKLLQFRPLDLLRVDLFALAGLAGLAAQARYDSMLVDIITFGSAAVLLVRIVLGYQRMSDRFRSVVNELLAEKALAGQEGAVEAMAMAAAQQQLRQAALAYVLLLHHCRPGGQDLQQQQQQAASAGAPGESMAATGPDLETIDAPAMATTAQLQGLAEWALAHYSGVRVRFNACQALHELHRLGLVVRVAQHESDSGTSSNDDGCDVGVGEDIPNGVGPRGTSGAGMGSPGLKGAGVKDSGDWSVSECTLAASSHEASEDGCSCGDLAVNCDGKDSCRSADMWWAAVPLRDAVPVVEDHWAGLLWRRVDAILSRRDCL</sequence>
<evidence type="ECO:0000313" key="4">
    <source>
        <dbReference type="Proteomes" id="UP000747110"/>
    </source>
</evidence>
<proteinExistence type="predicted"/>
<dbReference type="EMBL" id="BNCP01000008">
    <property type="protein sequence ID" value="GIL76479.1"/>
    <property type="molecule type" value="Genomic_DNA"/>
</dbReference>
<feature type="region of interest" description="Disordered" evidence="1">
    <location>
        <begin position="1189"/>
        <end position="1211"/>
    </location>
</feature>
<protein>
    <submittedName>
        <fullName evidence="2">Uncharacterized protein</fullName>
    </submittedName>
</protein>
<feature type="compositionally biased region" description="Low complexity" evidence="1">
    <location>
        <begin position="560"/>
        <end position="569"/>
    </location>
</feature>
<reference evidence="2" key="1">
    <citation type="journal article" date="2021" name="Proc. Natl. Acad. Sci. U.S.A.">
        <title>Three genomes in the algal genus Volvox reveal the fate of a haploid sex-determining region after a transition to homothallism.</title>
        <authorList>
            <person name="Yamamoto K."/>
            <person name="Hamaji T."/>
            <person name="Kawai-Toyooka H."/>
            <person name="Matsuzaki R."/>
            <person name="Takahashi F."/>
            <person name="Nishimura Y."/>
            <person name="Kawachi M."/>
            <person name="Noguchi H."/>
            <person name="Minakuchi Y."/>
            <person name="Umen J.G."/>
            <person name="Toyoda A."/>
            <person name="Nozaki H."/>
        </authorList>
    </citation>
    <scope>NUCLEOTIDE SEQUENCE</scope>
    <source>
        <strain evidence="3">NIES-3785</strain>
        <strain evidence="2">NIES-3786</strain>
    </source>
</reference>
<dbReference type="Pfam" id="PF12576">
    <property type="entry name" value="DUF3754"/>
    <property type="match status" value="1"/>
</dbReference>
<evidence type="ECO:0000313" key="2">
    <source>
        <dbReference type="EMBL" id="GIL76479.1"/>
    </source>
</evidence>
<feature type="compositionally biased region" description="Low complexity" evidence="1">
    <location>
        <begin position="1189"/>
        <end position="1203"/>
    </location>
</feature>
<comment type="caution">
    <text evidence="2">The sequence shown here is derived from an EMBL/GenBank/DDBJ whole genome shotgun (WGS) entry which is preliminary data.</text>
</comment>
<feature type="region of interest" description="Disordered" evidence="1">
    <location>
        <begin position="765"/>
        <end position="799"/>
    </location>
</feature>
<feature type="region of interest" description="Disordered" evidence="1">
    <location>
        <begin position="1293"/>
        <end position="1312"/>
    </location>
</feature>
<feature type="region of interest" description="Disordered" evidence="1">
    <location>
        <begin position="829"/>
        <end position="870"/>
    </location>
</feature>
<dbReference type="Proteomes" id="UP000722791">
    <property type="component" value="Unassembled WGS sequence"/>
</dbReference>
<feature type="compositionally biased region" description="Low complexity" evidence="1">
    <location>
        <begin position="765"/>
        <end position="782"/>
    </location>
</feature>
<gene>
    <name evidence="2" type="ORF">Vretifemale_6166</name>
    <name evidence="3" type="ORF">Vretimale_6016</name>
</gene>
<evidence type="ECO:0000313" key="3">
    <source>
        <dbReference type="EMBL" id="GIM01188.1"/>
    </source>
</evidence>
<feature type="region of interest" description="Disordered" evidence="1">
    <location>
        <begin position="547"/>
        <end position="649"/>
    </location>
</feature>
<feature type="region of interest" description="Disordered" evidence="1">
    <location>
        <begin position="965"/>
        <end position="1020"/>
    </location>
</feature>
<organism evidence="2 4">
    <name type="scientific">Volvox reticuliferus</name>
    <dbReference type="NCBI Taxonomy" id="1737510"/>
    <lineage>
        <taxon>Eukaryota</taxon>
        <taxon>Viridiplantae</taxon>
        <taxon>Chlorophyta</taxon>
        <taxon>core chlorophytes</taxon>
        <taxon>Chlorophyceae</taxon>
        <taxon>CS clade</taxon>
        <taxon>Chlamydomonadales</taxon>
        <taxon>Volvocaceae</taxon>
        <taxon>Volvox</taxon>
    </lineage>
</organism>
<feature type="region of interest" description="Disordered" evidence="1">
    <location>
        <begin position="734"/>
        <end position="753"/>
    </location>
</feature>
<feature type="compositionally biased region" description="Low complexity" evidence="1">
    <location>
        <begin position="853"/>
        <end position="864"/>
    </location>
</feature>